<dbReference type="Proteomes" id="UP001212326">
    <property type="component" value="Chromosome"/>
</dbReference>
<reference evidence="2 3" key="1">
    <citation type="submission" date="2022-12" db="EMBL/GenBank/DDBJ databases">
        <authorList>
            <person name="Mo P."/>
        </authorList>
    </citation>
    <scope>NUCLEOTIDE SEQUENCE [LARGE SCALE GENOMIC DNA]</scope>
    <source>
        <strain evidence="2 3">HUAS 2-6</strain>
    </source>
</reference>
<gene>
    <name evidence="2" type="ORF">O1G22_02115</name>
</gene>
<accession>A0ABY7NU16</accession>
<evidence type="ECO:0008006" key="4">
    <source>
        <dbReference type="Google" id="ProtNLM"/>
    </source>
</evidence>
<dbReference type="InterPro" id="IPR012337">
    <property type="entry name" value="RNaseH-like_sf"/>
</dbReference>
<dbReference type="EMBL" id="CP115300">
    <property type="protein sequence ID" value="WBO61734.1"/>
    <property type="molecule type" value="Genomic_DNA"/>
</dbReference>
<proteinExistence type="predicted"/>
<protein>
    <recommendedName>
        <fullName evidence="4">Integrase catalytic domain-containing protein</fullName>
    </recommendedName>
</protein>
<sequence length="102" mass="11051">MRLPVRPERGDARWCGDFIYVPTDGGRLCLATVNDIATRRGQAGRPPATRAPSRSSRRCGPPAAADAASGPVIFHSALGCRYTDREFATLEAELEIRLAEPL</sequence>
<keyword evidence="3" id="KW-1185">Reference proteome</keyword>
<feature type="region of interest" description="Disordered" evidence="1">
    <location>
        <begin position="39"/>
        <end position="65"/>
    </location>
</feature>
<evidence type="ECO:0000313" key="2">
    <source>
        <dbReference type="EMBL" id="WBO61734.1"/>
    </source>
</evidence>
<organism evidence="2 3">
    <name type="scientific">Streptomyces camelliae</name>
    <dbReference type="NCBI Taxonomy" id="3004093"/>
    <lineage>
        <taxon>Bacteria</taxon>
        <taxon>Bacillati</taxon>
        <taxon>Actinomycetota</taxon>
        <taxon>Actinomycetes</taxon>
        <taxon>Kitasatosporales</taxon>
        <taxon>Streptomycetaceae</taxon>
        <taxon>Streptomyces</taxon>
    </lineage>
</organism>
<dbReference type="RefSeq" id="WP_270079690.1">
    <property type="nucleotide sequence ID" value="NZ_CP115300.1"/>
</dbReference>
<feature type="compositionally biased region" description="Low complexity" evidence="1">
    <location>
        <begin position="43"/>
        <end position="54"/>
    </location>
</feature>
<dbReference type="SUPFAM" id="SSF53098">
    <property type="entry name" value="Ribonuclease H-like"/>
    <property type="match status" value="1"/>
</dbReference>
<evidence type="ECO:0000256" key="1">
    <source>
        <dbReference type="SAM" id="MobiDB-lite"/>
    </source>
</evidence>
<evidence type="ECO:0000313" key="3">
    <source>
        <dbReference type="Proteomes" id="UP001212326"/>
    </source>
</evidence>
<name>A0ABY7NU16_9ACTN</name>